<evidence type="ECO:0000313" key="2">
    <source>
        <dbReference type="EMBL" id="SPD29696.1"/>
    </source>
</evidence>
<dbReference type="GO" id="GO:0006979">
    <property type="term" value="P:response to oxidative stress"/>
    <property type="evidence" value="ECO:0007669"/>
    <property type="project" value="InterPro"/>
</dbReference>
<dbReference type="PANTHER" id="PTHR36399:SF1">
    <property type="entry name" value="PHOTOSYNTHETIC NDH SUBUNIT OF SUBCOMPLEX B 5, CHLOROPLASTIC"/>
    <property type="match status" value="1"/>
</dbReference>
<organism evidence="2">
    <name type="scientific">Fagus sylvatica</name>
    <name type="common">Beechnut</name>
    <dbReference type="NCBI Taxonomy" id="28930"/>
    <lineage>
        <taxon>Eukaryota</taxon>
        <taxon>Viridiplantae</taxon>
        <taxon>Streptophyta</taxon>
        <taxon>Embryophyta</taxon>
        <taxon>Tracheophyta</taxon>
        <taxon>Spermatophyta</taxon>
        <taxon>Magnoliopsida</taxon>
        <taxon>eudicotyledons</taxon>
        <taxon>Gunneridae</taxon>
        <taxon>Pentapetalae</taxon>
        <taxon>rosids</taxon>
        <taxon>fabids</taxon>
        <taxon>Fagales</taxon>
        <taxon>Fagaceae</taxon>
        <taxon>Fagus</taxon>
    </lineage>
</organism>
<dbReference type="InterPro" id="IPR034569">
    <property type="entry name" value="PNSB5"/>
</dbReference>
<evidence type="ECO:0008006" key="3">
    <source>
        <dbReference type="Google" id="ProtNLM"/>
    </source>
</evidence>
<protein>
    <recommendedName>
        <fullName evidence="3">Photosynthetic NDH subunit of subcomplex B 5, chloroplastic</fullName>
    </recommendedName>
</protein>
<dbReference type="EMBL" id="OIVN01006282">
    <property type="protein sequence ID" value="SPD29696.1"/>
    <property type="molecule type" value="Genomic_DNA"/>
</dbReference>
<accession>A0A2N9IWC0</accession>
<dbReference type="GO" id="GO:0009507">
    <property type="term" value="C:chloroplast"/>
    <property type="evidence" value="ECO:0007669"/>
    <property type="project" value="InterPro"/>
</dbReference>
<keyword evidence="1" id="KW-0472">Membrane</keyword>
<sequence>MAVNSSLSLSVLYASSVPKLSSKIPLQSREARVFNLINLKTLAPSPTPFKLYGNSAKTRNPTKLNAAGLYEYEPDLNEDPVDRWATNTIDPEDFVYGIYDGHHTYEEGEKKGTFWGAIADDIEAVGTPTGFISWLFIPAIFAGMLLQVPMVYLFIGAGLFTAIFTIIEMDKPDQPHNFEPQIYNMERRARDKLINDYNTMSIWDFNEKYEDVWDFTIKKDDILMR</sequence>
<proteinExistence type="predicted"/>
<keyword evidence="1" id="KW-0812">Transmembrane</keyword>
<feature type="transmembrane region" description="Helical" evidence="1">
    <location>
        <begin position="134"/>
        <end position="167"/>
    </location>
</feature>
<keyword evidence="1" id="KW-1133">Transmembrane helix</keyword>
<reference evidence="2" key="1">
    <citation type="submission" date="2018-02" db="EMBL/GenBank/DDBJ databases">
        <authorList>
            <person name="Cohen D.B."/>
            <person name="Kent A.D."/>
        </authorList>
    </citation>
    <scope>NUCLEOTIDE SEQUENCE</scope>
</reference>
<dbReference type="PANTHER" id="PTHR36399">
    <property type="entry name" value="PHOTOSYNTHETIC NDH SUBUNIT OF SUBCOMPLEX B 5, CHLOROPLASTIC"/>
    <property type="match status" value="1"/>
</dbReference>
<name>A0A2N9IWC0_FAGSY</name>
<gene>
    <name evidence="2" type="ORF">FSB_LOCUS57578</name>
</gene>
<dbReference type="AlphaFoldDB" id="A0A2N9IWC0"/>
<evidence type="ECO:0000256" key="1">
    <source>
        <dbReference type="SAM" id="Phobius"/>
    </source>
</evidence>